<dbReference type="Proteomes" id="UP000280296">
    <property type="component" value="Unassembled WGS sequence"/>
</dbReference>
<gene>
    <name evidence="2" type="ORF">TsocGM_15170</name>
</gene>
<dbReference type="Pfam" id="PF11322">
    <property type="entry name" value="DUF3124"/>
    <property type="match status" value="1"/>
</dbReference>
<reference evidence="2 3" key="2">
    <citation type="submission" date="2019-01" db="EMBL/GenBank/DDBJ databases">
        <title>Tautonia sociabilis, a novel thermotolerant planctomycete of Isosphaeraceae family, isolated from a 4000 m deep subterranean habitat.</title>
        <authorList>
            <person name="Kovaleva O.L."/>
            <person name="Elcheninov A.G."/>
            <person name="Van Heerden E."/>
            <person name="Toshchakov S.V."/>
            <person name="Novikov A."/>
            <person name="Bonch-Osmolovskaya E.A."/>
            <person name="Kublanov I.V."/>
        </authorList>
    </citation>
    <scope>NUCLEOTIDE SEQUENCE [LARGE SCALE GENOMIC DNA]</scope>
    <source>
        <strain evidence="2 3">GM2012</strain>
    </source>
</reference>
<comment type="caution">
    <text evidence="2">The sequence shown here is derived from an EMBL/GenBank/DDBJ whole genome shotgun (WGS) entry which is preliminary data.</text>
</comment>
<evidence type="ECO:0000313" key="3">
    <source>
        <dbReference type="Proteomes" id="UP000280296"/>
    </source>
</evidence>
<dbReference type="InterPro" id="IPR021471">
    <property type="entry name" value="DUF3124"/>
</dbReference>
<name>A0A432MHK6_9BACT</name>
<dbReference type="PROSITE" id="PS51257">
    <property type="entry name" value="PROKAR_LIPOPROTEIN"/>
    <property type="match status" value="1"/>
</dbReference>
<dbReference type="AlphaFoldDB" id="A0A432MHK6"/>
<organism evidence="2 3">
    <name type="scientific">Tautonia sociabilis</name>
    <dbReference type="NCBI Taxonomy" id="2080755"/>
    <lineage>
        <taxon>Bacteria</taxon>
        <taxon>Pseudomonadati</taxon>
        <taxon>Planctomycetota</taxon>
        <taxon>Planctomycetia</taxon>
        <taxon>Isosphaerales</taxon>
        <taxon>Isosphaeraceae</taxon>
        <taxon>Tautonia</taxon>
    </lineage>
</organism>
<keyword evidence="3" id="KW-1185">Reference proteome</keyword>
<proteinExistence type="predicted"/>
<evidence type="ECO:0000313" key="2">
    <source>
        <dbReference type="EMBL" id="RUL86829.1"/>
    </source>
</evidence>
<feature type="region of interest" description="Disordered" evidence="1">
    <location>
        <begin position="1"/>
        <end position="77"/>
    </location>
</feature>
<sequence length="266" mass="28074">MRHPASPLLPSPWGMACSPVTRRPSPGARRPAIVSDRPLARSSTPLPLDAAPSPANDPGESHPPPLLPPQEPTMPRQPRIRCSMPLPALLLALALLPSCGGPGEGPGLPSSRFHEGLLLPEAARHLPPDSPVQAVLSRTVYVPVYSHVYLDDPREVYPLAVTLSVRNTDPATPIVIASIRYFDTSGTLVRNDLSQPVRLGPLATAEVVVRERDLSGGSGANFLVDWLAESPVSRPVIQAVMIGAAGNQGISFVCPGVDVSSLPPDS</sequence>
<dbReference type="EMBL" id="RYZH01000029">
    <property type="protein sequence ID" value="RUL86829.1"/>
    <property type="molecule type" value="Genomic_DNA"/>
</dbReference>
<reference evidence="2 3" key="1">
    <citation type="submission" date="2018-12" db="EMBL/GenBank/DDBJ databases">
        <authorList>
            <person name="Toschakov S.V."/>
        </authorList>
    </citation>
    <scope>NUCLEOTIDE SEQUENCE [LARGE SCALE GENOMIC DNA]</scope>
    <source>
        <strain evidence="2 3">GM2012</strain>
    </source>
</reference>
<feature type="compositionally biased region" description="Pro residues" evidence="1">
    <location>
        <begin position="61"/>
        <end position="72"/>
    </location>
</feature>
<accession>A0A432MHK6</accession>
<evidence type="ECO:0000256" key="1">
    <source>
        <dbReference type="SAM" id="MobiDB-lite"/>
    </source>
</evidence>
<protein>
    <submittedName>
        <fullName evidence="2">DUF3124 domain-containing protein</fullName>
    </submittedName>
</protein>